<gene>
    <name evidence="6" type="ORF">FIESC28_04911</name>
</gene>
<dbReference type="OrthoDB" id="5068989at2759"/>
<sequence>MSSTTNMSSITTMSSITNNFFSNAMSTKKAMSTTKDMATIDDIPTTDDMTNEMKDKITCTNWAALKTYLQNKDVSYGQLQLECGICYQVMDMPADMDQRDEDHERWYKEGEETPTIQACGHIYCNACLEECYGPNSDIEGGNCFKCRTELVHPGCGHLNCGQKFPSTKKHIDSFTPLLSEGGQLTDRCNLCIVGDYCNELKKVAQSYNSLLNDPSQEMGISVYDQFTGKAFYINHDSDEWDAMRCDTPEEAKPILERFKKQRNAINNSSNLWSGMSFEVGMSFQWYVNIQDDLQYKIFAEDDAFTPHRAAYKGLRGFLSEDMPAGNTYDDAFTSHRATFKGLRASLFEDTPDSITV</sequence>
<keyword evidence="1" id="KW-0479">Metal-binding</keyword>
<reference evidence="6 7" key="1">
    <citation type="submission" date="2018-06" db="EMBL/GenBank/DDBJ databases">
        <title>Fusarium incarnatum-equiseti species complex species 28.</title>
        <authorList>
            <person name="Gardiner D.M."/>
        </authorList>
    </citation>
    <scope>NUCLEOTIDE SEQUENCE [LARGE SCALE GENOMIC DNA]</scope>
    <source>
        <strain evidence="6 7">FIESC_28</strain>
    </source>
</reference>
<accession>A0A366RWB5</accession>
<dbReference type="SMART" id="SM00184">
    <property type="entry name" value="RING"/>
    <property type="match status" value="1"/>
</dbReference>
<dbReference type="InterPro" id="IPR013083">
    <property type="entry name" value="Znf_RING/FYVE/PHD"/>
</dbReference>
<dbReference type="GeneID" id="41994354"/>
<name>A0A366RWB5_9HYPO</name>
<evidence type="ECO:0000313" key="7">
    <source>
        <dbReference type="Proteomes" id="UP000253153"/>
    </source>
</evidence>
<evidence type="ECO:0000256" key="3">
    <source>
        <dbReference type="ARBA" id="ARBA00022833"/>
    </source>
</evidence>
<dbReference type="InterPro" id="IPR001841">
    <property type="entry name" value="Znf_RING"/>
</dbReference>
<keyword evidence="7" id="KW-1185">Reference proteome</keyword>
<dbReference type="EMBL" id="QKXC01000101">
    <property type="protein sequence ID" value="RBR21374.1"/>
    <property type="molecule type" value="Genomic_DNA"/>
</dbReference>
<organism evidence="6 7">
    <name type="scientific">Fusarium coffeatum</name>
    <dbReference type="NCBI Taxonomy" id="231269"/>
    <lineage>
        <taxon>Eukaryota</taxon>
        <taxon>Fungi</taxon>
        <taxon>Dikarya</taxon>
        <taxon>Ascomycota</taxon>
        <taxon>Pezizomycotina</taxon>
        <taxon>Sordariomycetes</taxon>
        <taxon>Hypocreomycetidae</taxon>
        <taxon>Hypocreales</taxon>
        <taxon>Nectriaceae</taxon>
        <taxon>Fusarium</taxon>
        <taxon>Fusarium incarnatum-equiseti species complex</taxon>
    </lineage>
</organism>
<protein>
    <recommendedName>
        <fullName evidence="5">RING-type domain-containing protein</fullName>
    </recommendedName>
</protein>
<evidence type="ECO:0000256" key="4">
    <source>
        <dbReference type="PROSITE-ProRule" id="PRU00175"/>
    </source>
</evidence>
<evidence type="ECO:0000256" key="2">
    <source>
        <dbReference type="ARBA" id="ARBA00022771"/>
    </source>
</evidence>
<dbReference type="RefSeq" id="XP_031016823.1">
    <property type="nucleotide sequence ID" value="XM_031159058.1"/>
</dbReference>
<dbReference type="GO" id="GO:0008270">
    <property type="term" value="F:zinc ion binding"/>
    <property type="evidence" value="ECO:0007669"/>
    <property type="project" value="UniProtKB-KW"/>
</dbReference>
<dbReference type="Gene3D" id="3.30.40.10">
    <property type="entry name" value="Zinc/RING finger domain, C3HC4 (zinc finger)"/>
    <property type="match status" value="1"/>
</dbReference>
<dbReference type="SUPFAM" id="SSF57850">
    <property type="entry name" value="RING/U-box"/>
    <property type="match status" value="1"/>
</dbReference>
<evidence type="ECO:0000256" key="1">
    <source>
        <dbReference type="ARBA" id="ARBA00022723"/>
    </source>
</evidence>
<dbReference type="Proteomes" id="UP000253153">
    <property type="component" value="Unassembled WGS sequence"/>
</dbReference>
<evidence type="ECO:0000313" key="6">
    <source>
        <dbReference type="EMBL" id="RBR21374.1"/>
    </source>
</evidence>
<evidence type="ECO:0000259" key="5">
    <source>
        <dbReference type="PROSITE" id="PS50089"/>
    </source>
</evidence>
<dbReference type="AlphaFoldDB" id="A0A366RWB5"/>
<comment type="caution">
    <text evidence="6">The sequence shown here is derived from an EMBL/GenBank/DDBJ whole genome shotgun (WGS) entry which is preliminary data.</text>
</comment>
<dbReference type="PROSITE" id="PS50089">
    <property type="entry name" value="ZF_RING_2"/>
    <property type="match status" value="1"/>
</dbReference>
<dbReference type="PROSITE" id="PS00518">
    <property type="entry name" value="ZF_RING_1"/>
    <property type="match status" value="1"/>
</dbReference>
<keyword evidence="2 4" id="KW-0863">Zinc-finger</keyword>
<dbReference type="InterPro" id="IPR017907">
    <property type="entry name" value="Znf_RING_CS"/>
</dbReference>
<keyword evidence="3" id="KW-0862">Zinc</keyword>
<feature type="domain" description="RING-type" evidence="5">
    <location>
        <begin position="83"/>
        <end position="147"/>
    </location>
</feature>
<proteinExistence type="predicted"/>